<comment type="caution">
    <text evidence="1">The sequence shown here is derived from an EMBL/GenBank/DDBJ whole genome shotgun (WGS) entry which is preliminary data.</text>
</comment>
<accession>A0A0L8V7T0</accession>
<proteinExistence type="predicted"/>
<organism evidence="1 2">
    <name type="scientific">Sunxiuqinia dokdonensis</name>
    <dbReference type="NCBI Taxonomy" id="1409788"/>
    <lineage>
        <taxon>Bacteria</taxon>
        <taxon>Pseudomonadati</taxon>
        <taxon>Bacteroidota</taxon>
        <taxon>Bacteroidia</taxon>
        <taxon>Marinilabiliales</taxon>
        <taxon>Prolixibacteraceae</taxon>
        <taxon>Sunxiuqinia</taxon>
    </lineage>
</organism>
<gene>
    <name evidence="1" type="ORF">NC99_29580</name>
</gene>
<dbReference type="AlphaFoldDB" id="A0A0L8V7T0"/>
<evidence type="ECO:0000313" key="1">
    <source>
        <dbReference type="EMBL" id="KOH44237.1"/>
    </source>
</evidence>
<dbReference type="EMBL" id="LGIA01000168">
    <property type="protein sequence ID" value="KOH44237.1"/>
    <property type="molecule type" value="Genomic_DNA"/>
</dbReference>
<dbReference type="Proteomes" id="UP000036958">
    <property type="component" value="Unassembled WGS sequence"/>
</dbReference>
<sequence length="41" mass="4588">MGLKKMTAFRLSQVFILWFNLSDYGLSIAKAGFMLFLSSPG</sequence>
<evidence type="ECO:0000313" key="2">
    <source>
        <dbReference type="Proteomes" id="UP000036958"/>
    </source>
</evidence>
<reference evidence="2" key="1">
    <citation type="submission" date="2015-07" db="EMBL/GenBank/DDBJ databases">
        <title>Genome sequencing of Sunxiuqinia dokdonensis strain SK.</title>
        <authorList>
            <person name="Ahn S."/>
            <person name="Kim B.-C."/>
        </authorList>
    </citation>
    <scope>NUCLEOTIDE SEQUENCE [LARGE SCALE GENOMIC DNA]</scope>
    <source>
        <strain evidence="2">SK</strain>
    </source>
</reference>
<keyword evidence="2" id="KW-1185">Reference proteome</keyword>
<protein>
    <submittedName>
        <fullName evidence="1">Uncharacterized protein</fullName>
    </submittedName>
</protein>
<name>A0A0L8V7T0_9BACT</name>